<dbReference type="AlphaFoldDB" id="K1Q0B9"/>
<evidence type="ECO:0000313" key="1">
    <source>
        <dbReference type="EMBL" id="EKC29907.1"/>
    </source>
</evidence>
<dbReference type="HOGENOM" id="CLU_2500067_0_0_1"/>
<name>K1Q0B9_MAGGI</name>
<sequence length="86" mass="10132">MALSKPDVPNTVPDLPVVAQHYLVCGNEDCKKNFQFYCNPCHRPMCNTAGINIRRVRKPRTMKWFLTDSEKYDYQWRSAKIIQIKI</sequence>
<dbReference type="InParanoid" id="K1Q0B9"/>
<organism evidence="1">
    <name type="scientific">Magallana gigas</name>
    <name type="common">Pacific oyster</name>
    <name type="synonym">Crassostrea gigas</name>
    <dbReference type="NCBI Taxonomy" id="29159"/>
    <lineage>
        <taxon>Eukaryota</taxon>
        <taxon>Metazoa</taxon>
        <taxon>Spiralia</taxon>
        <taxon>Lophotrochozoa</taxon>
        <taxon>Mollusca</taxon>
        <taxon>Bivalvia</taxon>
        <taxon>Autobranchia</taxon>
        <taxon>Pteriomorphia</taxon>
        <taxon>Ostreida</taxon>
        <taxon>Ostreoidea</taxon>
        <taxon>Ostreidae</taxon>
        <taxon>Magallana</taxon>
    </lineage>
</organism>
<protein>
    <submittedName>
        <fullName evidence="1">Uncharacterized protein</fullName>
    </submittedName>
</protein>
<proteinExistence type="predicted"/>
<reference evidence="1" key="1">
    <citation type="journal article" date="2012" name="Nature">
        <title>The oyster genome reveals stress adaptation and complexity of shell formation.</title>
        <authorList>
            <person name="Zhang G."/>
            <person name="Fang X."/>
            <person name="Guo X."/>
            <person name="Li L."/>
            <person name="Luo R."/>
            <person name="Xu F."/>
            <person name="Yang P."/>
            <person name="Zhang L."/>
            <person name="Wang X."/>
            <person name="Qi H."/>
            <person name="Xiong Z."/>
            <person name="Que H."/>
            <person name="Xie Y."/>
            <person name="Holland P.W."/>
            <person name="Paps J."/>
            <person name="Zhu Y."/>
            <person name="Wu F."/>
            <person name="Chen Y."/>
            <person name="Wang J."/>
            <person name="Peng C."/>
            <person name="Meng J."/>
            <person name="Yang L."/>
            <person name="Liu J."/>
            <person name="Wen B."/>
            <person name="Zhang N."/>
            <person name="Huang Z."/>
            <person name="Zhu Q."/>
            <person name="Feng Y."/>
            <person name="Mount A."/>
            <person name="Hedgecock D."/>
            <person name="Xu Z."/>
            <person name="Liu Y."/>
            <person name="Domazet-Loso T."/>
            <person name="Du Y."/>
            <person name="Sun X."/>
            <person name="Zhang S."/>
            <person name="Liu B."/>
            <person name="Cheng P."/>
            <person name="Jiang X."/>
            <person name="Li J."/>
            <person name="Fan D."/>
            <person name="Wang W."/>
            <person name="Fu W."/>
            <person name="Wang T."/>
            <person name="Wang B."/>
            <person name="Zhang J."/>
            <person name="Peng Z."/>
            <person name="Li Y."/>
            <person name="Li N."/>
            <person name="Wang J."/>
            <person name="Chen M."/>
            <person name="He Y."/>
            <person name="Tan F."/>
            <person name="Song X."/>
            <person name="Zheng Q."/>
            <person name="Huang R."/>
            <person name="Yang H."/>
            <person name="Du X."/>
            <person name="Chen L."/>
            <person name="Yang M."/>
            <person name="Gaffney P.M."/>
            <person name="Wang S."/>
            <person name="Luo L."/>
            <person name="She Z."/>
            <person name="Ming Y."/>
            <person name="Huang W."/>
            <person name="Zhang S."/>
            <person name="Huang B."/>
            <person name="Zhang Y."/>
            <person name="Qu T."/>
            <person name="Ni P."/>
            <person name="Miao G."/>
            <person name="Wang J."/>
            <person name="Wang Q."/>
            <person name="Steinberg C.E."/>
            <person name="Wang H."/>
            <person name="Li N."/>
            <person name="Qian L."/>
            <person name="Zhang G."/>
            <person name="Li Y."/>
            <person name="Yang H."/>
            <person name="Liu X."/>
            <person name="Wang J."/>
            <person name="Yin Y."/>
            <person name="Wang J."/>
        </authorList>
    </citation>
    <scope>NUCLEOTIDE SEQUENCE [LARGE SCALE GENOMIC DNA]</scope>
    <source>
        <strain evidence="1">05x7-T-G4-1.051#20</strain>
    </source>
</reference>
<dbReference type="EMBL" id="JH818035">
    <property type="protein sequence ID" value="EKC29907.1"/>
    <property type="molecule type" value="Genomic_DNA"/>
</dbReference>
<gene>
    <name evidence="1" type="ORF">CGI_10000495</name>
</gene>
<accession>K1Q0B9</accession>